<proteinExistence type="inferred from homology"/>
<evidence type="ECO:0000256" key="8">
    <source>
        <dbReference type="RuleBase" id="RU364100"/>
    </source>
</evidence>
<evidence type="ECO:0000256" key="7">
    <source>
        <dbReference type="ARBA" id="ARBA00023239"/>
    </source>
</evidence>
<dbReference type="GO" id="GO:0016829">
    <property type="term" value="F:lyase activity"/>
    <property type="evidence" value="ECO:0007669"/>
    <property type="project" value="UniProtKB-KW"/>
</dbReference>
<gene>
    <name evidence="9" type="ORF">EIB73_10800</name>
</gene>
<keyword evidence="7" id="KW-0456">Lyase</keyword>
<name>A0A3G8XKB4_9FLAO</name>
<dbReference type="GO" id="GO:0003697">
    <property type="term" value="F:single-stranded DNA binding"/>
    <property type="evidence" value="ECO:0007669"/>
    <property type="project" value="InterPro"/>
</dbReference>
<dbReference type="PANTHER" id="PTHR13604">
    <property type="entry name" value="DC12-RELATED"/>
    <property type="match status" value="1"/>
</dbReference>
<dbReference type="RefSeq" id="WP_125025283.1">
    <property type="nucleotide sequence ID" value="NZ_CP034159.1"/>
</dbReference>
<keyword evidence="2 8" id="KW-0645">Protease</keyword>
<dbReference type="EMBL" id="CP034159">
    <property type="protein sequence ID" value="AZI33642.1"/>
    <property type="molecule type" value="Genomic_DNA"/>
</dbReference>
<reference evidence="10" key="1">
    <citation type="submission" date="2018-11" db="EMBL/GenBank/DDBJ databases">
        <title>Proposal to divide the Flavobacteriaceae and reorganize its genera based on Amino Acid Identity values calculated from whole genome sequences.</title>
        <authorList>
            <person name="Nicholson A.C."/>
            <person name="Gulvik C.A."/>
            <person name="Whitney A.M."/>
            <person name="Humrighouse B.W."/>
            <person name="Bell M."/>
            <person name="Holmes B."/>
            <person name="Steigerwalt A.G."/>
            <person name="Villarma A."/>
            <person name="Sheth M."/>
            <person name="Batra D."/>
            <person name="Pryor J."/>
            <person name="Bernardet J.-F."/>
            <person name="Hugo C."/>
            <person name="Kampfer P."/>
            <person name="Newman J.D."/>
            <person name="McQuiston J.R."/>
        </authorList>
    </citation>
    <scope>NUCLEOTIDE SEQUENCE [LARGE SCALE GENOMIC DNA]</scope>
    <source>
        <strain evidence="10">G0081</strain>
    </source>
</reference>
<protein>
    <recommendedName>
        <fullName evidence="8">Abasic site processing protein</fullName>
        <ecNumber evidence="8">3.4.-.-</ecNumber>
    </recommendedName>
</protein>
<dbReference type="InterPro" id="IPR003738">
    <property type="entry name" value="SRAP"/>
</dbReference>
<dbReference type="PANTHER" id="PTHR13604:SF0">
    <property type="entry name" value="ABASIC SITE PROCESSING PROTEIN HMCES"/>
    <property type="match status" value="1"/>
</dbReference>
<evidence type="ECO:0000256" key="6">
    <source>
        <dbReference type="ARBA" id="ARBA00023125"/>
    </source>
</evidence>
<dbReference type="KEGG" id="ccas:EIB73_10800"/>
<dbReference type="GO" id="GO:0106300">
    <property type="term" value="P:protein-DNA covalent cross-linking repair"/>
    <property type="evidence" value="ECO:0007669"/>
    <property type="project" value="InterPro"/>
</dbReference>
<evidence type="ECO:0000256" key="2">
    <source>
        <dbReference type="ARBA" id="ARBA00022670"/>
    </source>
</evidence>
<dbReference type="InterPro" id="IPR036590">
    <property type="entry name" value="SRAP-like"/>
</dbReference>
<dbReference type="EC" id="3.4.-.-" evidence="8"/>
<keyword evidence="3" id="KW-0227">DNA damage</keyword>
<dbReference type="Pfam" id="PF02586">
    <property type="entry name" value="SRAP"/>
    <property type="match status" value="1"/>
</dbReference>
<keyword evidence="4 8" id="KW-0378">Hydrolase</keyword>
<keyword evidence="6" id="KW-0238">DNA-binding</keyword>
<keyword evidence="10" id="KW-1185">Reference proteome</keyword>
<evidence type="ECO:0000313" key="9">
    <source>
        <dbReference type="EMBL" id="AZI33642.1"/>
    </source>
</evidence>
<accession>A0A3G8XKB4</accession>
<dbReference type="AlphaFoldDB" id="A0A3G8XKB4"/>
<evidence type="ECO:0000256" key="3">
    <source>
        <dbReference type="ARBA" id="ARBA00022763"/>
    </source>
</evidence>
<dbReference type="GO" id="GO:0008233">
    <property type="term" value="F:peptidase activity"/>
    <property type="evidence" value="ECO:0007669"/>
    <property type="project" value="UniProtKB-KW"/>
</dbReference>
<comment type="similarity">
    <text evidence="1 8">Belongs to the SOS response-associated peptidase family.</text>
</comment>
<dbReference type="Gene3D" id="3.90.1680.10">
    <property type="entry name" value="SOS response associated peptidase-like"/>
    <property type="match status" value="1"/>
</dbReference>
<dbReference type="OrthoDB" id="9782620at2"/>
<evidence type="ECO:0000313" key="10">
    <source>
        <dbReference type="Proteomes" id="UP000270185"/>
    </source>
</evidence>
<sequence>MCYYISNNLTKKEIKDSFGVEYNAPDFKGSGFLNGFSFPKTPIIMDENPDEAILGDWGLIPFWAKNRDIQKMTLNARIDTLTEKPSFKNSVSNRCLVLVNGFYEWKWLDSKGKNKEKYFIQLDNGNEPFALGGIYNIWTDKDTNETLTSFSIVTSNANELMSEIHNTKDRMPLILSKEAEEAWLSDRPVDDFAFPHYNPQLVALNLDAGNPTTLF</sequence>
<evidence type="ECO:0000256" key="4">
    <source>
        <dbReference type="ARBA" id="ARBA00022801"/>
    </source>
</evidence>
<dbReference type="GO" id="GO:0006508">
    <property type="term" value="P:proteolysis"/>
    <property type="evidence" value="ECO:0007669"/>
    <property type="project" value="UniProtKB-KW"/>
</dbReference>
<organism evidence="9 10">
    <name type="scientific">Kaistella carnis</name>
    <dbReference type="NCBI Taxonomy" id="1241979"/>
    <lineage>
        <taxon>Bacteria</taxon>
        <taxon>Pseudomonadati</taxon>
        <taxon>Bacteroidota</taxon>
        <taxon>Flavobacteriia</taxon>
        <taxon>Flavobacteriales</taxon>
        <taxon>Weeksellaceae</taxon>
        <taxon>Chryseobacterium group</taxon>
        <taxon>Kaistella</taxon>
    </lineage>
</organism>
<keyword evidence="5" id="KW-0190">Covalent protein-DNA linkage</keyword>
<dbReference type="SUPFAM" id="SSF143081">
    <property type="entry name" value="BB1717-like"/>
    <property type="match status" value="1"/>
</dbReference>
<evidence type="ECO:0000256" key="1">
    <source>
        <dbReference type="ARBA" id="ARBA00008136"/>
    </source>
</evidence>
<dbReference type="Proteomes" id="UP000270185">
    <property type="component" value="Chromosome"/>
</dbReference>
<evidence type="ECO:0000256" key="5">
    <source>
        <dbReference type="ARBA" id="ARBA00023124"/>
    </source>
</evidence>